<organism evidence="4 5">
    <name type="scientific">Arthrobacter cryoconiti</name>
    <dbReference type="NCBI Taxonomy" id="748907"/>
    <lineage>
        <taxon>Bacteria</taxon>
        <taxon>Bacillati</taxon>
        <taxon>Actinomycetota</taxon>
        <taxon>Actinomycetes</taxon>
        <taxon>Micrococcales</taxon>
        <taxon>Micrococcaceae</taxon>
        <taxon>Arthrobacter</taxon>
    </lineage>
</organism>
<dbReference type="Pfam" id="PF00563">
    <property type="entry name" value="EAL"/>
    <property type="match status" value="1"/>
</dbReference>
<keyword evidence="5" id="KW-1185">Reference proteome</keyword>
<dbReference type="PROSITE" id="PS51371">
    <property type="entry name" value="CBS"/>
    <property type="match status" value="1"/>
</dbReference>
<dbReference type="PROSITE" id="PS50883">
    <property type="entry name" value="EAL"/>
    <property type="match status" value="1"/>
</dbReference>
<protein>
    <submittedName>
        <fullName evidence="4">EAL domain-containing protein</fullName>
    </submittedName>
</protein>
<accession>A0ABV8QXK8</accession>
<dbReference type="InterPro" id="IPR035919">
    <property type="entry name" value="EAL_sf"/>
</dbReference>
<dbReference type="InterPro" id="IPR001633">
    <property type="entry name" value="EAL_dom"/>
</dbReference>
<dbReference type="PANTHER" id="PTHR33121">
    <property type="entry name" value="CYCLIC DI-GMP PHOSPHODIESTERASE PDEF"/>
    <property type="match status" value="1"/>
</dbReference>
<dbReference type="Proteomes" id="UP001595773">
    <property type="component" value="Unassembled WGS sequence"/>
</dbReference>
<dbReference type="InterPro" id="IPR000644">
    <property type="entry name" value="CBS_dom"/>
</dbReference>
<feature type="domain" description="CBS" evidence="3">
    <location>
        <begin position="325"/>
        <end position="386"/>
    </location>
</feature>
<dbReference type="SMART" id="SM00052">
    <property type="entry name" value="EAL"/>
    <property type="match status" value="1"/>
</dbReference>
<dbReference type="RefSeq" id="WP_230068617.1">
    <property type="nucleotide sequence ID" value="NZ_BAABLL010000013.1"/>
</dbReference>
<evidence type="ECO:0000259" key="3">
    <source>
        <dbReference type="PROSITE" id="PS51371"/>
    </source>
</evidence>
<name>A0ABV8QXK8_9MICC</name>
<sequence length="387" mass="41909">MTSGEGAVSQADTLGPAEARWLSDLEIACRGDGLEIVFQPIVDTARGTIVGYESLCRFPGFVEKNPEVWFATARRLGKSARLEAMALRLALDMRPLLPPNCFLTLNVSPELLATQEIRSLWGEQGNLGGLIIELTEQSRIESYVDLEPDLDRLRSAGALIAVDDAGAGYAGLRHLLALKPALIKIDRELVQGVDRDEAKRALIRMLGMFASQVDAWLLAEGVETVEELDVLASLGIPLVQGYVLARPAPAWASLDVDVAHRLASRSISSPKNTLRNIIEPAKAELTVTAALSAFQAHPSLEHVVLLEEHNRPVALLGATEARLGVVSPGMRVNLDTPVSQALQRAITRPESGRFQPLLVTDNAGRFVGIARLERLITALSDQFSAEN</sequence>
<dbReference type="Gene3D" id="3.20.20.450">
    <property type="entry name" value="EAL domain"/>
    <property type="match status" value="1"/>
</dbReference>
<dbReference type="PANTHER" id="PTHR33121:SF76">
    <property type="entry name" value="SIGNALING PROTEIN"/>
    <property type="match status" value="1"/>
</dbReference>
<keyword evidence="1" id="KW-0129">CBS domain</keyword>
<evidence type="ECO:0000313" key="4">
    <source>
        <dbReference type="EMBL" id="MFC4264058.1"/>
    </source>
</evidence>
<evidence type="ECO:0000313" key="5">
    <source>
        <dbReference type="Proteomes" id="UP001595773"/>
    </source>
</evidence>
<feature type="domain" description="EAL" evidence="2">
    <location>
        <begin position="18"/>
        <end position="261"/>
    </location>
</feature>
<dbReference type="EMBL" id="JBHSCQ010000002">
    <property type="protein sequence ID" value="MFC4264058.1"/>
    <property type="molecule type" value="Genomic_DNA"/>
</dbReference>
<evidence type="ECO:0000259" key="2">
    <source>
        <dbReference type="PROSITE" id="PS50883"/>
    </source>
</evidence>
<reference evidence="5" key="1">
    <citation type="journal article" date="2019" name="Int. J. Syst. Evol. Microbiol.">
        <title>The Global Catalogue of Microorganisms (GCM) 10K type strain sequencing project: providing services to taxonomists for standard genome sequencing and annotation.</title>
        <authorList>
            <consortium name="The Broad Institute Genomics Platform"/>
            <consortium name="The Broad Institute Genome Sequencing Center for Infectious Disease"/>
            <person name="Wu L."/>
            <person name="Ma J."/>
        </authorList>
    </citation>
    <scope>NUCLEOTIDE SEQUENCE [LARGE SCALE GENOMIC DNA]</scope>
    <source>
        <strain evidence="5">CGMCC 1.10698</strain>
    </source>
</reference>
<comment type="caution">
    <text evidence="4">The sequence shown here is derived from an EMBL/GenBank/DDBJ whole genome shotgun (WGS) entry which is preliminary data.</text>
</comment>
<dbReference type="SUPFAM" id="SSF141868">
    <property type="entry name" value="EAL domain-like"/>
    <property type="match status" value="1"/>
</dbReference>
<evidence type="ECO:0000256" key="1">
    <source>
        <dbReference type="PROSITE-ProRule" id="PRU00703"/>
    </source>
</evidence>
<dbReference type="CDD" id="cd01948">
    <property type="entry name" value="EAL"/>
    <property type="match status" value="1"/>
</dbReference>
<proteinExistence type="predicted"/>
<gene>
    <name evidence="4" type="ORF">ACFOW9_00405</name>
</gene>
<dbReference type="InterPro" id="IPR050706">
    <property type="entry name" value="Cyclic-di-GMP_PDE-like"/>
</dbReference>